<dbReference type="AlphaFoldDB" id="A0A9P9Y2V6"/>
<reference evidence="1" key="2">
    <citation type="submission" date="2022-07" db="EMBL/GenBank/DDBJ databases">
        <authorList>
            <person name="Goncalves M.F.M."/>
            <person name="Hilario S."/>
            <person name="Van De Peer Y."/>
            <person name="Esteves A.C."/>
            <person name="Alves A."/>
        </authorList>
    </citation>
    <scope>NUCLEOTIDE SEQUENCE</scope>
    <source>
        <strain evidence="1">MUM 19.33</strain>
    </source>
</reference>
<dbReference type="Pfam" id="PF20174">
    <property type="entry name" value="DUF6540"/>
    <property type="match status" value="1"/>
</dbReference>
<name>A0A9P9Y2V6_9HYPO</name>
<comment type="caution">
    <text evidence="1">The sequence shown here is derived from an EMBL/GenBank/DDBJ whole genome shotgun (WGS) entry which is preliminary data.</text>
</comment>
<gene>
    <name evidence="1" type="ORF">J7T54_005160</name>
</gene>
<evidence type="ECO:0000313" key="2">
    <source>
        <dbReference type="Proteomes" id="UP001055219"/>
    </source>
</evidence>
<keyword evidence="2" id="KW-1185">Reference proteome</keyword>
<reference evidence="1" key="1">
    <citation type="journal article" date="2021" name="J Fungi (Basel)">
        <title>Genomic and Metabolomic Analyses of the Marine Fungus Emericellopsis cladophorae: Insights into Saltwater Adaptability Mechanisms and Its Biosynthetic Potential.</title>
        <authorList>
            <person name="Goncalves M.F.M."/>
            <person name="Hilario S."/>
            <person name="Van de Peer Y."/>
            <person name="Esteves A.C."/>
            <person name="Alves A."/>
        </authorList>
    </citation>
    <scope>NUCLEOTIDE SEQUENCE</scope>
    <source>
        <strain evidence="1">MUM 19.33</strain>
    </source>
</reference>
<evidence type="ECO:0000313" key="1">
    <source>
        <dbReference type="EMBL" id="KAI6781949.1"/>
    </source>
</evidence>
<protein>
    <submittedName>
        <fullName evidence="1">Uncharacterized protein</fullName>
    </submittedName>
</protein>
<dbReference type="OrthoDB" id="4135672at2759"/>
<accession>A0A9P9Y2V6</accession>
<sequence length="164" mass="18239">MPKPNSIVPLYPVYKVKLRLSVGDPDMPSSVFHTIIFVETGTHGHGSGMQHYVTGDIVQGMHYEAKHCPGHSKSENLYSKELIGHVEASSYPKEIDKVLRALPAPPRQKAFNKSTMRTEPVKSWDPVTFYGPGDVREPLKKCTEWTEDDAIPALINSGALVQKK</sequence>
<dbReference type="RefSeq" id="XP_051362805.1">
    <property type="nucleotide sequence ID" value="XM_051505903.1"/>
</dbReference>
<dbReference type="GeneID" id="75831645"/>
<organism evidence="1 2">
    <name type="scientific">Emericellopsis cladophorae</name>
    <dbReference type="NCBI Taxonomy" id="2686198"/>
    <lineage>
        <taxon>Eukaryota</taxon>
        <taxon>Fungi</taxon>
        <taxon>Dikarya</taxon>
        <taxon>Ascomycota</taxon>
        <taxon>Pezizomycotina</taxon>
        <taxon>Sordariomycetes</taxon>
        <taxon>Hypocreomycetidae</taxon>
        <taxon>Hypocreales</taxon>
        <taxon>Bionectriaceae</taxon>
        <taxon>Emericellopsis</taxon>
    </lineage>
</organism>
<dbReference type="Proteomes" id="UP001055219">
    <property type="component" value="Unassembled WGS sequence"/>
</dbReference>
<dbReference type="EMBL" id="JAGIXG020000017">
    <property type="protein sequence ID" value="KAI6781949.1"/>
    <property type="molecule type" value="Genomic_DNA"/>
</dbReference>
<proteinExistence type="predicted"/>
<dbReference type="InterPro" id="IPR046670">
    <property type="entry name" value="DUF6540"/>
</dbReference>